<feature type="compositionally biased region" description="Low complexity" evidence="3">
    <location>
        <begin position="31"/>
        <end position="45"/>
    </location>
</feature>
<feature type="domain" description="Type III effector Xcv3220-like C-terminal" evidence="4">
    <location>
        <begin position="464"/>
        <end position="534"/>
    </location>
</feature>
<keyword evidence="2" id="KW-0677">Repeat</keyword>
<feature type="region of interest" description="Disordered" evidence="3">
    <location>
        <begin position="428"/>
        <end position="465"/>
    </location>
</feature>
<protein>
    <recommendedName>
        <fullName evidence="4">Type III effector Xcv3220-like C-terminal domain-containing protein</fullName>
    </recommendedName>
</protein>
<dbReference type="EMBL" id="CP038228">
    <property type="protein sequence ID" value="QDI02757.1"/>
    <property type="molecule type" value="Genomic_DNA"/>
</dbReference>
<evidence type="ECO:0000256" key="1">
    <source>
        <dbReference type="ARBA" id="ARBA00022614"/>
    </source>
</evidence>
<dbReference type="Pfam" id="PF13855">
    <property type="entry name" value="LRR_8"/>
    <property type="match status" value="1"/>
</dbReference>
<organism evidence="5 6">
    <name type="scientific">Xanthomonas cerealis pv. cerealis</name>
    <dbReference type="NCBI Taxonomy" id="152263"/>
    <lineage>
        <taxon>Bacteria</taxon>
        <taxon>Pseudomonadati</taxon>
        <taxon>Pseudomonadota</taxon>
        <taxon>Gammaproteobacteria</taxon>
        <taxon>Lysobacterales</taxon>
        <taxon>Lysobacteraceae</taxon>
        <taxon>Xanthomonas</taxon>
        <taxon>Xanthomonas translucens group</taxon>
        <taxon>Xanthomonas cerealis</taxon>
    </lineage>
</organism>
<dbReference type="PANTHER" id="PTHR48051:SF1">
    <property type="entry name" value="RAS SUPPRESSOR PROTEIN 1"/>
    <property type="match status" value="1"/>
</dbReference>
<reference evidence="5 6" key="1">
    <citation type="submission" date="2019-03" db="EMBL/GenBank/DDBJ databases">
        <title>Tal1 in Xanthomonas translucens pv. cerealis Contributes to Virulence in Bacterial Leaf Streak of Wheat.</title>
        <authorList>
            <person name="Shah S.M.A."/>
            <person name="Haq F."/>
            <person name="Ma W."/>
            <person name="Xu X."/>
            <person name="Wang S."/>
            <person name="Xu Z."/>
            <person name="Zou L."/>
            <person name="Zhu B."/>
            <person name="Chen G."/>
        </authorList>
    </citation>
    <scope>NUCLEOTIDE SEQUENCE [LARGE SCALE GENOMIC DNA]</scope>
    <source>
        <strain evidence="5 6">01</strain>
    </source>
</reference>
<dbReference type="GO" id="GO:0005737">
    <property type="term" value="C:cytoplasm"/>
    <property type="evidence" value="ECO:0007669"/>
    <property type="project" value="TreeGrafter"/>
</dbReference>
<dbReference type="SMART" id="SM00369">
    <property type="entry name" value="LRR_TYP"/>
    <property type="match status" value="4"/>
</dbReference>
<dbReference type="InterPro" id="IPR048490">
    <property type="entry name" value="XopL_C"/>
</dbReference>
<evidence type="ECO:0000313" key="6">
    <source>
        <dbReference type="Proteomes" id="UP000319349"/>
    </source>
</evidence>
<accession>A0A514E9N4</accession>
<dbReference type="AlphaFoldDB" id="A0A514E9N4"/>
<feature type="compositionally biased region" description="Basic and acidic residues" evidence="3">
    <location>
        <begin position="10"/>
        <end position="19"/>
    </location>
</feature>
<dbReference type="Gene3D" id="3.80.10.10">
    <property type="entry name" value="Ribonuclease Inhibitor"/>
    <property type="match status" value="1"/>
</dbReference>
<dbReference type="PROSITE" id="PS51450">
    <property type="entry name" value="LRR"/>
    <property type="match status" value="1"/>
</dbReference>
<sequence length="606" mass="67284">MFRRMLRSRAASDEQRNNADPRSQGTPARVPATPAPDASTPASAAMELAGLSLHAPSRQQSPSHSGASSSSGPRPARTLRRTTQIDRDTVPRFASATETSEPAANLSPPRLNTVERERLQLHASDSPQLMRGRNRQLERHLDEWENKCLQNTNSWAQEWQESIRRIGEVETNPAAAVQSTKHILKAAARPGSNSLRVEYSALPHLPSDLSHFTHLNKIDIRCTGLQSLPDSIGQIHNLRELTLINNPVKDLPHSLRNLSQLQSLEIIDCKQFETLPSLLVNVGRGGAQGLTGLKNLSVRGSRLTRVPDCVTYMPHLEQLDLKGTRLRMLPPGIKHLGKLQELNLERTRIQVLQPEVCELPSLKKLHLKNCAELRALPSNLGQLRHLEELDLRGCNNLDTLPQSIRELPGNCTIRVPQHLQNQLDPLRPQAGRAARATTRYAASSSTGAAGPSRPQALAPQAASNEASRKKITNLAYAALYLIDNNKNPFMADNPPIDPPSESNDDRMQLGEIPAVATMIQESNNRELRNIIKGKNGKVMEKGKDSYYRENEKVTNINLSSAVNMWRSREMIAISESSFRNRFPELELHISEQTQTDANADPQPARD</sequence>
<keyword evidence="6" id="KW-1185">Reference proteome</keyword>
<name>A0A514E9N4_9XANT</name>
<dbReference type="InterPro" id="IPR032675">
    <property type="entry name" value="LRR_dom_sf"/>
</dbReference>
<proteinExistence type="predicted"/>
<dbReference type="SUPFAM" id="SSF52058">
    <property type="entry name" value="L domain-like"/>
    <property type="match status" value="1"/>
</dbReference>
<gene>
    <name evidence="5" type="ORF">E4A48_02725</name>
</gene>
<dbReference type="InterPro" id="IPR001611">
    <property type="entry name" value="Leu-rich_rpt"/>
</dbReference>
<feature type="compositionally biased region" description="Low complexity" evidence="3">
    <location>
        <begin position="57"/>
        <end position="76"/>
    </location>
</feature>
<evidence type="ECO:0000313" key="5">
    <source>
        <dbReference type="EMBL" id="QDI02757.1"/>
    </source>
</evidence>
<evidence type="ECO:0000256" key="3">
    <source>
        <dbReference type="SAM" id="MobiDB-lite"/>
    </source>
</evidence>
<dbReference type="Proteomes" id="UP000319349">
    <property type="component" value="Chromosome"/>
</dbReference>
<evidence type="ECO:0000256" key="2">
    <source>
        <dbReference type="ARBA" id="ARBA00022737"/>
    </source>
</evidence>
<evidence type="ECO:0000259" key="4">
    <source>
        <dbReference type="Pfam" id="PF20817"/>
    </source>
</evidence>
<dbReference type="NCBIfam" id="NF041351">
    <property type="entry name" value="XopL"/>
    <property type="match status" value="1"/>
</dbReference>
<dbReference type="InterPro" id="IPR050216">
    <property type="entry name" value="LRR_domain-containing"/>
</dbReference>
<dbReference type="Pfam" id="PF20817">
    <property type="entry name" value="XopL_C"/>
    <property type="match status" value="1"/>
</dbReference>
<dbReference type="InterPro" id="IPR003591">
    <property type="entry name" value="Leu-rich_rpt_typical-subtyp"/>
</dbReference>
<dbReference type="PANTHER" id="PTHR48051">
    <property type="match status" value="1"/>
</dbReference>
<keyword evidence="1" id="KW-0433">Leucine-rich repeat</keyword>
<feature type="compositionally biased region" description="Low complexity" evidence="3">
    <location>
        <begin position="430"/>
        <end position="450"/>
    </location>
</feature>
<feature type="region of interest" description="Disordered" evidence="3">
    <location>
        <begin position="1"/>
        <end position="111"/>
    </location>
</feature>